<gene>
    <name evidence="1" type="ORF">E2626_00535</name>
</gene>
<proteinExistence type="predicted"/>
<accession>A0A4Y8LN58</accession>
<keyword evidence="2" id="KW-1185">Reference proteome</keyword>
<protein>
    <recommendedName>
        <fullName evidence="3">DUF4297 domain-containing protein</fullName>
    </recommendedName>
</protein>
<name>A0A4Y8LN58_9BACL</name>
<dbReference type="OrthoDB" id="2786695at2"/>
<sequence length="428" mass="50313">MSKKEKSVQELTSAESKSIGFDYQYYFFLNEVLKIESEESVGYEVRDDVHIDKADGKQILIQLKHSVVTKASGGISNLSEKDIDLWKTISNWIEMINDKTEGRKELKEQLKYILNTSFILVTNKSITSSNLFFINIEEFQKGNISINNIRDYLADLSKVKKGKNSSVTDCYIKKLLKQDDTWLEPFLRNLEVKNNVDDLINLAKLRIKEKNVNDTRLEDVFKAVDSSLRKLIYDEVKDGNKVILTFSEYHKRFTKYFELGRSRKLPIRLNNPKHNKPADPEKHTSIKQLIDIEVINPEDEDFEDKIVEIFTCKYLMHNNLEQWIQDVDITEEQKDKFEQDVIKKWDNHFNNIHSKIRRKLRRVKLDDIDQEELIESAIDCYYGTLGMSLKIDETELDARLSNGYIYLLSDKPSIGWYFGWKERYKVDG</sequence>
<evidence type="ECO:0000313" key="2">
    <source>
        <dbReference type="Proteomes" id="UP000297776"/>
    </source>
</evidence>
<dbReference type="EMBL" id="SORX01000001">
    <property type="protein sequence ID" value="TFE03847.1"/>
    <property type="molecule type" value="Genomic_DNA"/>
</dbReference>
<organism evidence="1 2">
    <name type="scientific">Jeotgalibacillus salarius</name>
    <dbReference type="NCBI Taxonomy" id="546023"/>
    <lineage>
        <taxon>Bacteria</taxon>
        <taxon>Bacillati</taxon>
        <taxon>Bacillota</taxon>
        <taxon>Bacilli</taxon>
        <taxon>Bacillales</taxon>
        <taxon>Caryophanaceae</taxon>
        <taxon>Jeotgalibacillus</taxon>
    </lineage>
</organism>
<dbReference type="RefSeq" id="WP_134378548.1">
    <property type="nucleotide sequence ID" value="NZ_SORX01000001.1"/>
</dbReference>
<evidence type="ECO:0008006" key="3">
    <source>
        <dbReference type="Google" id="ProtNLM"/>
    </source>
</evidence>
<reference evidence="1 2" key="1">
    <citation type="submission" date="2019-03" db="EMBL/GenBank/DDBJ databases">
        <authorList>
            <person name="Yang Y."/>
        </authorList>
    </citation>
    <scope>NUCLEOTIDE SEQUENCE [LARGE SCALE GENOMIC DNA]</scope>
    <source>
        <strain evidence="1 2">ASL-1</strain>
    </source>
</reference>
<evidence type="ECO:0000313" key="1">
    <source>
        <dbReference type="EMBL" id="TFE03847.1"/>
    </source>
</evidence>
<dbReference type="AlphaFoldDB" id="A0A4Y8LN58"/>
<dbReference type="Proteomes" id="UP000297776">
    <property type="component" value="Unassembled WGS sequence"/>
</dbReference>
<comment type="caution">
    <text evidence="1">The sequence shown here is derived from an EMBL/GenBank/DDBJ whole genome shotgun (WGS) entry which is preliminary data.</text>
</comment>